<evidence type="ECO:0000313" key="4">
    <source>
        <dbReference type="Proteomes" id="UP000701801"/>
    </source>
</evidence>
<dbReference type="Pfam" id="PF20150">
    <property type="entry name" value="2EXR"/>
    <property type="match status" value="1"/>
</dbReference>
<gene>
    <name evidence="3" type="ORF">HYALB_00009632</name>
</gene>
<name>A0A9N9Q8B9_9HELO</name>
<dbReference type="AlphaFoldDB" id="A0A9N9Q8B9"/>
<evidence type="ECO:0000256" key="1">
    <source>
        <dbReference type="SAM" id="MobiDB-lite"/>
    </source>
</evidence>
<dbReference type="EMBL" id="CAJVRM010000229">
    <property type="protein sequence ID" value="CAG8977686.1"/>
    <property type="molecule type" value="Genomic_DNA"/>
</dbReference>
<dbReference type="Proteomes" id="UP000701801">
    <property type="component" value="Unassembled WGS sequence"/>
</dbReference>
<feature type="region of interest" description="Disordered" evidence="1">
    <location>
        <begin position="1"/>
        <end position="62"/>
    </location>
</feature>
<keyword evidence="4" id="KW-1185">Reference proteome</keyword>
<organism evidence="3 4">
    <name type="scientific">Hymenoscyphus albidus</name>
    <dbReference type="NCBI Taxonomy" id="595503"/>
    <lineage>
        <taxon>Eukaryota</taxon>
        <taxon>Fungi</taxon>
        <taxon>Dikarya</taxon>
        <taxon>Ascomycota</taxon>
        <taxon>Pezizomycotina</taxon>
        <taxon>Leotiomycetes</taxon>
        <taxon>Helotiales</taxon>
        <taxon>Helotiaceae</taxon>
        <taxon>Hymenoscyphus</taxon>
    </lineage>
</organism>
<proteinExistence type="predicted"/>
<dbReference type="InterPro" id="IPR045518">
    <property type="entry name" value="2EXR"/>
</dbReference>
<evidence type="ECO:0000313" key="3">
    <source>
        <dbReference type="EMBL" id="CAG8977686.1"/>
    </source>
</evidence>
<sequence length="375" mass="42956">MNSKLKTHSEESRLLTALDHEPDSSLETMTSLLGSLPAPSTSRPQEPSLASHAALSTKKENTARRFKDSFTTPFPTTKNMVNTKKLKSPRPLREFHLFTKLPLEIRQMIWRETLSSPRQLLLMTHVHGKHMKPNIRLGPCSDWFNVMVPPPTVYNVNHDGRDEVLAHYRQLLTSCGPNDPPRIQKSVLFNPKTDSMYLSWDDCIINPPPASMCSELFSPLPLERSMTLEKLRAAGLESVQTLVLGQKAEMQGDSTVDLSRCYPRHLELFTGLKELRLARSEFAAVGVSMRQLNQYAASTSRHFQHMKKYNPKVKIPVITFWEMEENPVWKEMQNRPKQDIPRHTSLGGWNSEAKKKQPLQFPIPFVDRFTFMPLD</sequence>
<dbReference type="PANTHER" id="PTHR35910:SF1">
    <property type="entry name" value="2EXR DOMAIN-CONTAINING PROTEIN"/>
    <property type="match status" value="1"/>
</dbReference>
<feature type="compositionally biased region" description="Polar residues" evidence="1">
    <location>
        <begin position="25"/>
        <end position="45"/>
    </location>
</feature>
<comment type="caution">
    <text evidence="3">The sequence shown here is derived from an EMBL/GenBank/DDBJ whole genome shotgun (WGS) entry which is preliminary data.</text>
</comment>
<protein>
    <recommendedName>
        <fullName evidence="2">2EXR domain-containing protein</fullName>
    </recommendedName>
</protein>
<dbReference type="PANTHER" id="PTHR35910">
    <property type="entry name" value="2EXR DOMAIN-CONTAINING PROTEIN"/>
    <property type="match status" value="1"/>
</dbReference>
<dbReference type="OrthoDB" id="3473305at2759"/>
<evidence type="ECO:0000259" key="2">
    <source>
        <dbReference type="Pfam" id="PF20150"/>
    </source>
</evidence>
<feature type="domain" description="2EXR" evidence="2">
    <location>
        <begin position="95"/>
        <end position="195"/>
    </location>
</feature>
<accession>A0A9N9Q8B9</accession>
<reference evidence="3" key="1">
    <citation type="submission" date="2021-07" db="EMBL/GenBank/DDBJ databases">
        <authorList>
            <person name="Durling M."/>
        </authorList>
    </citation>
    <scope>NUCLEOTIDE SEQUENCE</scope>
</reference>
<feature type="compositionally biased region" description="Basic and acidic residues" evidence="1">
    <location>
        <begin position="7"/>
        <end position="23"/>
    </location>
</feature>